<dbReference type="Gene3D" id="1.10.238.10">
    <property type="entry name" value="EF-hand"/>
    <property type="match status" value="2"/>
</dbReference>
<dbReference type="SUPFAM" id="SSF54001">
    <property type="entry name" value="Cysteine proteinases"/>
    <property type="match status" value="1"/>
</dbReference>
<proteinExistence type="predicted"/>
<dbReference type="InterPro" id="IPR028889">
    <property type="entry name" value="USP"/>
</dbReference>
<dbReference type="GO" id="GO:0016579">
    <property type="term" value="P:protein deubiquitination"/>
    <property type="evidence" value="ECO:0007669"/>
    <property type="project" value="InterPro"/>
</dbReference>
<evidence type="ECO:0000259" key="6">
    <source>
        <dbReference type="PROSITE" id="PS50235"/>
    </source>
</evidence>
<feature type="compositionally biased region" description="Polar residues" evidence="4">
    <location>
        <begin position="1031"/>
        <end position="1054"/>
    </location>
</feature>
<dbReference type="InterPro" id="IPR006615">
    <property type="entry name" value="Pept_C19_DUSP"/>
</dbReference>
<feature type="domain" description="EF-hand" evidence="5">
    <location>
        <begin position="228"/>
        <end position="263"/>
    </location>
</feature>
<dbReference type="PROSITE" id="PS00972">
    <property type="entry name" value="USP_1"/>
    <property type="match status" value="1"/>
</dbReference>
<dbReference type="InterPro" id="IPR018200">
    <property type="entry name" value="USP_CS"/>
</dbReference>
<comment type="caution">
    <text evidence="8">The sequence shown here is derived from an EMBL/GenBank/DDBJ whole genome shotgun (WGS) entry which is preliminary data.</text>
</comment>
<dbReference type="PANTHER" id="PTHR21646">
    <property type="entry name" value="UBIQUITIN CARBOXYL-TERMINAL HYDROLASE"/>
    <property type="match status" value="1"/>
</dbReference>
<evidence type="ECO:0000259" key="7">
    <source>
        <dbReference type="PROSITE" id="PS51283"/>
    </source>
</evidence>
<dbReference type="PROSITE" id="PS51283">
    <property type="entry name" value="DUSP"/>
    <property type="match status" value="1"/>
</dbReference>
<comment type="catalytic activity">
    <reaction evidence="1">
        <text>Thiol-dependent hydrolysis of ester, thioester, amide, peptide and isopeptide bonds formed by the C-terminal Gly of ubiquitin (a 76-residue protein attached to proteins as an intracellular targeting signal).</text>
        <dbReference type="EC" id="3.4.19.12"/>
    </reaction>
</comment>
<keyword evidence="3" id="KW-0106">Calcium</keyword>
<dbReference type="GO" id="GO:0004843">
    <property type="term" value="F:cysteine-type deubiquitinase activity"/>
    <property type="evidence" value="ECO:0007669"/>
    <property type="project" value="UniProtKB-EC"/>
</dbReference>
<dbReference type="Gene3D" id="3.30.2230.10">
    <property type="entry name" value="DUSP-like"/>
    <property type="match status" value="1"/>
</dbReference>
<sequence>MGNKEVKPVSVTYEEAIKRVSVVELNRLREAFRKVCQGSCISVDVFAKEVFGDYVPRAVAEQVFLAFSGNSKNLSFKDLLCGLVLFTRAKHSNEERIKFIFGLYADDSLHIHKEVIDDIILKTDGQIPESLSELFQYDEKIDYQTFRQWLLAFPEFSSLSCWLLLEPCKNTLTVDSELPSFHQTLAGVTHLEENEIVYLESKYNTLKSTSPSGRFDLELFKRLVSPPLPRQLTGSLYKAFDENLDGHIDFKEMVCGLSACCKGPEVERQKFCFRVFDLDNDGYLSKSELIGAIEASFTVLQQNEHSETGSLSSDLSQRLLETVADLLEMDAGTMANEIVETHSVCKENHLTRDEYLVWANQSKVTQGFAELLFEVCHIILGMKPANRQDEGRIVKGWLSREMKRGYALGQTWFLVSQVWWKQWLNYVADGVMLDSVDLDTSYESVSMYSDSLDRRSSTQTITSLPPRRPGPINNYHLILAQHSKVPTWTNDGGVLKPHIKQGKDFEVVPEVLWAALHSWYQGTIQLPRPVIILKGEKTPQLELYSLTVKLYKHQTTQFTSHQPATTVAGVTGGIANFAMNMAGFQNNSIKRVLTNTAAFSHQHSLRQITEFLAGRLKVSKEDLRLWKYHNDNELEPLEGDDKVLEELDIEDGQSILMEVRNLDLTWPEEMLQIMKRQQNGVAKKQDTRVEMGTTGLSNLGNTCFMNSAIQCVSNCQPLTLYFLHNFHLYELNRDNPLGMKGRLAQLYAKLVNSLWEGTSKNLPPVELRYTLSKYAPQFTGYQQHDAQELLSFLLDGLHEDLNRVQKKPYIELKDSDGRRDDIVAKEGWDYHLLRNQSIIVDLFHGQLKSQVKCKTCSHTSVRFDPFTYLSLPLSMENSLLLEIVVITLDGKTPVRYGIRLNADDKYCDIREPLHKLANISKGHFLFIELNGPYLKTFPMDSQKIKQRIGSVQPLYAYQVEQTVQLNSVKETNEEQASNGVESEHVTNGHLPTKPETPLSNKTPKMNGSAAKSKNQLSNEPVKKSKSNNSKTLSPGNTLNGKSKTNNSPSSTMSRKSAGSANNSTSASVSSLMTSSIDSIQSEAAKPQGLVVAMHRKMERREYYFLASQQSVSYIFGIPVIVQITSSTTYKGVYHQVWTMIKRFVTGHPVTESCNHAQDCDGSLGNEYPFKLVQTKRCGVVCSKCPYYRFCKGCLIDYTDELFNSLCDYIAIDWDPTSYYLRFQACSDIIHCSVSDVYNSDEPVNIQKCLESFTKEEELSEDELYYCSKCKEHRRASKKLEIWRLPPVLIIHLKRFQFLSNRWIKSQKCVDFPLKDFDPESYLVPRSLASDHSHISSEEGAECTPDISSLDEQAYSPHSIDKPKRPKTQSTTSCDSLDYSQTKYDLCALSCHRGNLGGGHYVAYTKNPNGKWYEYNDSMVKELPEASITHTNQRNCYILFYERQDLHYDRLMPDIKGRKRDDSGLDEEFNTELTKAASCVIQ</sequence>
<dbReference type="EMBL" id="VXIV02000181">
    <property type="protein sequence ID" value="KAF6040108.1"/>
    <property type="molecule type" value="Genomic_DNA"/>
</dbReference>
<accession>A0A7J7KPN6</accession>
<dbReference type="InterPro" id="IPR050185">
    <property type="entry name" value="Ub_carboxyl-term_hydrolase"/>
</dbReference>
<dbReference type="Gene3D" id="3.10.20.90">
    <property type="entry name" value="Phosphatidylinositol 3-kinase Catalytic Subunit, Chain A, domain 1"/>
    <property type="match status" value="1"/>
</dbReference>
<dbReference type="PROSITE" id="PS50222">
    <property type="entry name" value="EF_HAND_2"/>
    <property type="match status" value="2"/>
</dbReference>
<feature type="domain" description="EF-hand" evidence="5">
    <location>
        <begin position="264"/>
        <end position="299"/>
    </location>
</feature>
<feature type="compositionally biased region" description="Low complexity" evidence="4">
    <location>
        <begin position="1056"/>
        <end position="1066"/>
    </location>
</feature>
<dbReference type="GO" id="GO:0005794">
    <property type="term" value="C:Golgi apparatus"/>
    <property type="evidence" value="ECO:0007669"/>
    <property type="project" value="TreeGrafter"/>
</dbReference>
<reference evidence="8" key="1">
    <citation type="submission" date="2020-06" db="EMBL/GenBank/DDBJ databases">
        <title>Draft genome of Bugula neritina, a colonial animal packing powerful symbionts and potential medicines.</title>
        <authorList>
            <person name="Rayko M."/>
        </authorList>
    </citation>
    <scope>NUCLEOTIDE SEQUENCE [LARGE SCALE GENOMIC DNA]</scope>
    <source>
        <strain evidence="8">Kwan_BN1</strain>
    </source>
</reference>
<dbReference type="PANTHER" id="PTHR21646:SF76">
    <property type="entry name" value="UBIQUITIN CARBOXYL-TERMINAL HYDROLASE 32"/>
    <property type="match status" value="1"/>
</dbReference>
<dbReference type="Pfam" id="PF13202">
    <property type="entry name" value="EF-hand_5"/>
    <property type="match status" value="1"/>
</dbReference>
<evidence type="ECO:0000313" key="9">
    <source>
        <dbReference type="Proteomes" id="UP000593567"/>
    </source>
</evidence>
<protein>
    <recommendedName>
        <fullName evidence="2">ubiquitinyl hydrolase 1</fullName>
        <ecNumber evidence="2">3.4.19.12</ecNumber>
    </recommendedName>
</protein>
<dbReference type="InterPro" id="IPR011992">
    <property type="entry name" value="EF-hand-dom_pair"/>
</dbReference>
<evidence type="ECO:0000259" key="5">
    <source>
        <dbReference type="PROSITE" id="PS50222"/>
    </source>
</evidence>
<dbReference type="Gene3D" id="3.90.70.10">
    <property type="entry name" value="Cysteine proteinases"/>
    <property type="match status" value="2"/>
</dbReference>
<dbReference type="FunFam" id="3.90.70.10:FF:000018">
    <property type="entry name" value="Ubiquitin carboxyl-terminal hydrolase 32"/>
    <property type="match status" value="1"/>
</dbReference>
<dbReference type="GO" id="GO:0005509">
    <property type="term" value="F:calcium ion binding"/>
    <property type="evidence" value="ECO:0007669"/>
    <property type="project" value="InterPro"/>
</dbReference>
<dbReference type="PROSITE" id="PS00018">
    <property type="entry name" value="EF_HAND_1"/>
    <property type="match status" value="1"/>
</dbReference>
<dbReference type="SMART" id="SM00695">
    <property type="entry name" value="DUSP"/>
    <property type="match status" value="1"/>
</dbReference>
<dbReference type="EC" id="3.4.19.12" evidence="2"/>
<dbReference type="PROSITE" id="PS50235">
    <property type="entry name" value="USP_3"/>
    <property type="match status" value="1"/>
</dbReference>
<name>A0A7J7KPN6_BUGNE</name>
<dbReference type="CDD" id="cd00051">
    <property type="entry name" value="EFh"/>
    <property type="match status" value="1"/>
</dbReference>
<feature type="compositionally biased region" description="Polar residues" evidence="4">
    <location>
        <begin position="970"/>
        <end position="980"/>
    </location>
</feature>
<dbReference type="SUPFAM" id="SSF143791">
    <property type="entry name" value="DUSP-like"/>
    <property type="match status" value="1"/>
</dbReference>
<feature type="domain" description="USP" evidence="6">
    <location>
        <begin position="694"/>
        <end position="1443"/>
    </location>
</feature>
<dbReference type="OrthoDB" id="265776at2759"/>
<evidence type="ECO:0000256" key="1">
    <source>
        <dbReference type="ARBA" id="ARBA00000707"/>
    </source>
</evidence>
<dbReference type="Proteomes" id="UP000593567">
    <property type="component" value="Unassembled WGS sequence"/>
</dbReference>
<dbReference type="Pfam" id="PF25265">
    <property type="entry name" value="USP32_N"/>
    <property type="match status" value="1"/>
</dbReference>
<evidence type="ECO:0000256" key="4">
    <source>
        <dbReference type="SAM" id="MobiDB-lite"/>
    </source>
</evidence>
<dbReference type="InterPro" id="IPR002048">
    <property type="entry name" value="EF_hand_dom"/>
</dbReference>
<evidence type="ECO:0000256" key="2">
    <source>
        <dbReference type="ARBA" id="ARBA00012759"/>
    </source>
</evidence>
<dbReference type="InterPro" id="IPR018247">
    <property type="entry name" value="EF_Hand_1_Ca_BS"/>
</dbReference>
<dbReference type="Pfam" id="PF00443">
    <property type="entry name" value="UCH"/>
    <property type="match status" value="1"/>
</dbReference>
<evidence type="ECO:0000313" key="8">
    <source>
        <dbReference type="EMBL" id="KAF6040108.1"/>
    </source>
</evidence>
<dbReference type="PROSITE" id="PS00973">
    <property type="entry name" value="USP_2"/>
    <property type="match status" value="1"/>
</dbReference>
<keyword evidence="9" id="KW-1185">Reference proteome</keyword>
<feature type="region of interest" description="Disordered" evidence="4">
    <location>
        <begin position="970"/>
        <end position="1066"/>
    </location>
</feature>
<dbReference type="InterPro" id="IPR035927">
    <property type="entry name" value="DUSP-like_sf"/>
</dbReference>
<dbReference type="InterPro" id="IPR001394">
    <property type="entry name" value="Peptidase_C19_UCH"/>
</dbReference>
<feature type="compositionally biased region" description="Polar residues" evidence="4">
    <location>
        <begin position="997"/>
        <end position="1018"/>
    </location>
</feature>
<evidence type="ECO:0000256" key="3">
    <source>
        <dbReference type="ARBA" id="ARBA00022837"/>
    </source>
</evidence>
<dbReference type="InterPro" id="IPR057368">
    <property type="entry name" value="USP32_N"/>
</dbReference>
<organism evidence="8 9">
    <name type="scientific">Bugula neritina</name>
    <name type="common">Brown bryozoan</name>
    <name type="synonym">Sertularia neritina</name>
    <dbReference type="NCBI Taxonomy" id="10212"/>
    <lineage>
        <taxon>Eukaryota</taxon>
        <taxon>Metazoa</taxon>
        <taxon>Spiralia</taxon>
        <taxon>Lophotrochozoa</taxon>
        <taxon>Bryozoa</taxon>
        <taxon>Gymnolaemata</taxon>
        <taxon>Cheilostomatida</taxon>
        <taxon>Flustrina</taxon>
        <taxon>Buguloidea</taxon>
        <taxon>Bugulidae</taxon>
        <taxon>Bugula</taxon>
    </lineage>
</organism>
<dbReference type="SUPFAM" id="SSF47473">
    <property type="entry name" value="EF-hand"/>
    <property type="match status" value="2"/>
</dbReference>
<dbReference type="Pfam" id="PF06337">
    <property type="entry name" value="DUSP"/>
    <property type="match status" value="1"/>
</dbReference>
<dbReference type="InterPro" id="IPR038765">
    <property type="entry name" value="Papain-like_cys_pep_sf"/>
</dbReference>
<gene>
    <name evidence="8" type="ORF">EB796_001581</name>
</gene>
<feature type="domain" description="DUSP" evidence="7">
    <location>
        <begin position="385"/>
        <end position="531"/>
    </location>
</feature>